<comment type="catalytic activity">
    <reaction evidence="7 8">
        <text>L-2,4-diaminobutanoate + acetyl-CoA = (2S)-4-acetamido-2-aminobutanoate + CoA + H(+)</text>
        <dbReference type="Rhea" id="RHEA:16901"/>
        <dbReference type="ChEBI" id="CHEBI:15378"/>
        <dbReference type="ChEBI" id="CHEBI:57287"/>
        <dbReference type="ChEBI" id="CHEBI:57288"/>
        <dbReference type="ChEBI" id="CHEBI:58761"/>
        <dbReference type="ChEBI" id="CHEBI:58929"/>
        <dbReference type="EC" id="2.3.1.178"/>
    </reaction>
</comment>
<sequence length="188" mass="20870">MRRLLLIATEPKLRRTDRGSVEFIPPTIEHGADIHALIRACRPLDVNSTYAYLLLAHHFAETCVLALEEGRVVGFVSAYVPPRQNDTLFVWQVAVHPDARGRGLGRRMLLALLARESLSHITRLETTVSPGNEASRAMFRAVARAVGASLEERTFFTPEMFGSEGHDEERLLVIGPFKKPAEKGGTTI</sequence>
<dbReference type="InterPro" id="IPR012772">
    <property type="entry name" value="Ectoine_EctA"/>
</dbReference>
<evidence type="ECO:0000259" key="9">
    <source>
        <dbReference type="PROSITE" id="PS51186"/>
    </source>
</evidence>
<keyword evidence="6 8" id="KW-0012">Acyltransferase</keyword>
<comment type="similarity">
    <text evidence="2 8">Belongs to the acetyltransferase family. EctA subfamily.</text>
</comment>
<dbReference type="NCBIfam" id="TIGR02406">
    <property type="entry name" value="ectoine_EctA"/>
    <property type="match status" value="1"/>
</dbReference>
<dbReference type="GO" id="GO:0033816">
    <property type="term" value="F:diaminobutyrate acetyltransferase activity"/>
    <property type="evidence" value="ECO:0007669"/>
    <property type="project" value="UniProtKB-EC"/>
</dbReference>
<dbReference type="EMBL" id="VPFL01000039">
    <property type="protein sequence ID" value="TXF10002.1"/>
    <property type="molecule type" value="Genomic_DNA"/>
</dbReference>
<evidence type="ECO:0000256" key="3">
    <source>
        <dbReference type="ARBA" id="ARBA00012355"/>
    </source>
</evidence>
<dbReference type="EC" id="2.3.1.178" evidence="3 8"/>
<evidence type="ECO:0000256" key="7">
    <source>
        <dbReference type="ARBA" id="ARBA00048924"/>
    </source>
</evidence>
<dbReference type="CDD" id="cd04301">
    <property type="entry name" value="NAT_SF"/>
    <property type="match status" value="1"/>
</dbReference>
<dbReference type="SUPFAM" id="SSF55729">
    <property type="entry name" value="Acyl-CoA N-acyltransferases (Nat)"/>
    <property type="match status" value="1"/>
</dbReference>
<accession>A0A5C7ESZ0</accession>
<comment type="caution">
    <text evidence="10">The sequence shown here is derived from an EMBL/GenBank/DDBJ whole genome shotgun (WGS) entry which is preliminary data.</text>
</comment>
<evidence type="ECO:0000256" key="2">
    <source>
        <dbReference type="ARBA" id="ARBA00010712"/>
    </source>
</evidence>
<evidence type="ECO:0000256" key="1">
    <source>
        <dbReference type="ARBA" id="ARBA00004978"/>
    </source>
</evidence>
<evidence type="ECO:0000313" key="10">
    <source>
        <dbReference type="EMBL" id="TXF10002.1"/>
    </source>
</evidence>
<evidence type="ECO:0000256" key="6">
    <source>
        <dbReference type="ARBA" id="ARBA00023315"/>
    </source>
</evidence>
<comment type="pathway">
    <text evidence="1 8">Amine and polyamine biosynthesis; ectoine biosynthesis; L-ectoine from L-aspartate 4-semialdehyde: step 2/3.</text>
</comment>
<gene>
    <name evidence="8 10" type="primary">ectA</name>
    <name evidence="10" type="ORF">FR698_16010</name>
</gene>
<evidence type="ECO:0000256" key="5">
    <source>
        <dbReference type="ARBA" id="ARBA00022679"/>
    </source>
</evidence>
<protein>
    <recommendedName>
        <fullName evidence="4 8">L-2,4-diaminobutyric acid acetyltransferase</fullName>
        <shortName evidence="8">DABA acetyltransferase</shortName>
        <ecNumber evidence="3 8">2.3.1.178</ecNumber>
    </recommendedName>
</protein>
<evidence type="ECO:0000256" key="8">
    <source>
        <dbReference type="RuleBase" id="RU365045"/>
    </source>
</evidence>
<comment type="function">
    <text evidence="8">Catalyzes the acetylation of L-2,4-diaminobutyrate (DABA) to gamma-N-acetyl-alpha,gamma-diaminobutyric acid (ADABA) with acetyl coenzyme A.</text>
</comment>
<reference evidence="10 11" key="1">
    <citation type="submission" date="2019-08" db="EMBL/GenBank/DDBJ databases">
        <title>Pelomicrobium methylotrophicum gen. nov., sp. nov. a moderately thermophilic, facultatively anaerobic, lithoautotrophic and methylotrophic bacterium isolated from a terrestrial mud volcano.</title>
        <authorList>
            <person name="Slobodkina G.B."/>
            <person name="Merkel A.Y."/>
            <person name="Slobodkin A.I."/>
        </authorList>
    </citation>
    <scope>NUCLEOTIDE SEQUENCE [LARGE SCALE GENOMIC DNA]</scope>
    <source>
        <strain evidence="10 11">SM250</strain>
    </source>
</reference>
<name>A0A5C7ESZ0_9PROT</name>
<dbReference type="InterPro" id="IPR000182">
    <property type="entry name" value="GNAT_dom"/>
</dbReference>
<dbReference type="Proteomes" id="UP000321201">
    <property type="component" value="Unassembled WGS sequence"/>
</dbReference>
<dbReference type="PROSITE" id="PS51186">
    <property type="entry name" value="GNAT"/>
    <property type="match status" value="1"/>
</dbReference>
<dbReference type="UniPathway" id="UPA00067">
    <property type="reaction ID" value="UER00122"/>
</dbReference>
<dbReference type="InterPro" id="IPR016181">
    <property type="entry name" value="Acyl_CoA_acyltransferase"/>
</dbReference>
<keyword evidence="5 8" id="KW-0808">Transferase</keyword>
<evidence type="ECO:0000256" key="4">
    <source>
        <dbReference type="ARBA" id="ARBA00017935"/>
    </source>
</evidence>
<organism evidence="10 11">
    <name type="scientific">Pelomicrobium methylotrophicum</name>
    <dbReference type="NCBI Taxonomy" id="2602750"/>
    <lineage>
        <taxon>Bacteria</taxon>
        <taxon>Pseudomonadati</taxon>
        <taxon>Pseudomonadota</taxon>
        <taxon>Hydrogenophilia</taxon>
        <taxon>Hydrogenophilia incertae sedis</taxon>
        <taxon>Pelomicrobium</taxon>
    </lineage>
</organism>
<proteinExistence type="inferred from homology"/>
<dbReference type="PANTHER" id="PTHR43072">
    <property type="entry name" value="N-ACETYLTRANSFERASE"/>
    <property type="match status" value="1"/>
</dbReference>
<dbReference type="Gene3D" id="3.40.630.30">
    <property type="match status" value="1"/>
</dbReference>
<dbReference type="AlphaFoldDB" id="A0A5C7ESZ0"/>
<dbReference type="Pfam" id="PF00583">
    <property type="entry name" value="Acetyltransf_1"/>
    <property type="match status" value="1"/>
</dbReference>
<dbReference type="GO" id="GO:0019491">
    <property type="term" value="P:ectoine biosynthetic process"/>
    <property type="evidence" value="ECO:0007669"/>
    <property type="project" value="UniProtKB-UniPathway"/>
</dbReference>
<feature type="domain" description="N-acetyltransferase" evidence="9">
    <location>
        <begin position="21"/>
        <end position="174"/>
    </location>
</feature>
<dbReference type="OrthoDB" id="2436196at2"/>
<dbReference type="InParanoid" id="A0A5C7ESZ0"/>
<keyword evidence="11" id="KW-1185">Reference proteome</keyword>
<evidence type="ECO:0000313" key="11">
    <source>
        <dbReference type="Proteomes" id="UP000321201"/>
    </source>
</evidence>